<dbReference type="AlphaFoldDB" id="A0A0M0H5W4"/>
<gene>
    <name evidence="2" type="ORF">AF333_20385</name>
</gene>
<evidence type="ECO:0000256" key="1">
    <source>
        <dbReference type="SAM" id="MobiDB-lite"/>
    </source>
</evidence>
<keyword evidence="3" id="KW-1185">Reference proteome</keyword>
<feature type="region of interest" description="Disordered" evidence="1">
    <location>
        <begin position="1"/>
        <end position="23"/>
    </location>
</feature>
<dbReference type="STRING" id="47500.AF333_20385"/>
<evidence type="ECO:0000313" key="3">
    <source>
        <dbReference type="Proteomes" id="UP000037269"/>
    </source>
</evidence>
<sequence length="109" mass="12307">MDSKDGKGTVDNKDMVDNKGDRNNREDTVLDVAADVVVDNIDAPLPLRKLPALLQMMTLAYKNPSFSLFIGITTHILVYARRSKTAWAHGEKVYFFVPKPLFQLFYQGC</sequence>
<proteinExistence type="predicted"/>
<comment type="caution">
    <text evidence="2">The sequence shown here is derived from an EMBL/GenBank/DDBJ whole genome shotgun (WGS) entry which is preliminary data.</text>
</comment>
<dbReference type="PATRIC" id="fig|47500.9.peg.5742"/>
<name>A0A0M0H5W4_ANEMI</name>
<reference evidence="2 3" key="1">
    <citation type="submission" date="2015-07" db="EMBL/GenBank/DDBJ databases">
        <title>Fjat-14205 dsm 2895.</title>
        <authorList>
            <person name="Liu B."/>
            <person name="Wang J."/>
            <person name="Zhu Y."/>
            <person name="Liu G."/>
            <person name="Chen Q."/>
            <person name="Chen Z."/>
            <person name="Lan J."/>
            <person name="Che J."/>
            <person name="Ge C."/>
            <person name="Shi H."/>
            <person name="Pan Z."/>
            <person name="Liu X."/>
        </authorList>
    </citation>
    <scope>NUCLEOTIDE SEQUENCE [LARGE SCALE GENOMIC DNA]</scope>
    <source>
        <strain evidence="2 3">DSM 2895</strain>
    </source>
</reference>
<protein>
    <submittedName>
        <fullName evidence="2">Uncharacterized protein</fullName>
    </submittedName>
</protein>
<accession>A0A0M0H5W4</accession>
<evidence type="ECO:0000313" key="2">
    <source>
        <dbReference type="EMBL" id="KON97474.1"/>
    </source>
</evidence>
<organism evidence="2 3">
    <name type="scientific">Aneurinibacillus migulanus</name>
    <name type="common">Bacillus migulanus</name>
    <dbReference type="NCBI Taxonomy" id="47500"/>
    <lineage>
        <taxon>Bacteria</taxon>
        <taxon>Bacillati</taxon>
        <taxon>Bacillota</taxon>
        <taxon>Bacilli</taxon>
        <taxon>Bacillales</taxon>
        <taxon>Paenibacillaceae</taxon>
        <taxon>Aneurinibacillus group</taxon>
        <taxon>Aneurinibacillus</taxon>
    </lineage>
</organism>
<dbReference type="Proteomes" id="UP000037269">
    <property type="component" value="Unassembled WGS sequence"/>
</dbReference>
<dbReference type="EMBL" id="LGUG01000004">
    <property type="protein sequence ID" value="KON97474.1"/>
    <property type="molecule type" value="Genomic_DNA"/>
</dbReference>